<dbReference type="KEGG" id="lsp:Bsph_p083"/>
<organism evidence="1 2">
    <name type="scientific">Lysinibacillus sphaericus (strain C3-41)</name>
    <dbReference type="NCBI Taxonomy" id="444177"/>
    <lineage>
        <taxon>Bacteria</taxon>
        <taxon>Bacillati</taxon>
        <taxon>Bacillota</taxon>
        <taxon>Bacilli</taxon>
        <taxon>Bacillales</taxon>
        <taxon>Bacillaceae</taxon>
        <taxon>Lysinibacillus</taxon>
    </lineage>
</organism>
<dbReference type="AlphaFoldDB" id="B1I0F4"/>
<evidence type="ECO:0000313" key="1">
    <source>
        <dbReference type="EMBL" id="ACA42313.1"/>
    </source>
</evidence>
<dbReference type="EnsemblBacteria" id="ACA42313">
    <property type="protein sequence ID" value="ACA42313"/>
    <property type="gene ID" value="Bsph_p083"/>
</dbReference>
<accession>B1I0F4</accession>
<evidence type="ECO:0000313" key="2">
    <source>
        <dbReference type="Proteomes" id="UP000002164"/>
    </source>
</evidence>
<reference evidence="1 2" key="1">
    <citation type="journal article" date="2008" name="J. Bacteriol.">
        <title>Complete genome sequence of the mosquitocidal bacterium Bacillus sphaericus C3-41 and comparison with those of closely related Bacillus species.</title>
        <authorList>
            <person name="Hu X."/>
            <person name="Fan W."/>
            <person name="Han B."/>
            <person name="Liu H."/>
            <person name="Zheng D."/>
            <person name="Li Q."/>
            <person name="Dong W."/>
            <person name="Yan J."/>
            <person name="Gao M."/>
            <person name="Berry C."/>
            <person name="Yuan Z."/>
        </authorList>
    </citation>
    <scope>NUCLEOTIDE SEQUENCE [LARGE SCALE GENOMIC DNA]</scope>
    <source>
        <strain evidence="1 2">C3-41</strain>
        <plasmid evidence="1 2">pBsph</plasmid>
    </source>
</reference>
<proteinExistence type="predicted"/>
<gene>
    <name evidence="1" type="ordered locus">Bsph_p083</name>
</gene>
<protein>
    <submittedName>
        <fullName evidence="1">Uncharacterized protein</fullName>
    </submittedName>
</protein>
<keyword evidence="1" id="KW-0614">Plasmid</keyword>
<dbReference type="EMBL" id="CP000818">
    <property type="protein sequence ID" value="ACA42313.1"/>
    <property type="molecule type" value="Genomic_DNA"/>
</dbReference>
<dbReference type="HOGENOM" id="CLU_2700348_0_0_9"/>
<dbReference type="Proteomes" id="UP000002164">
    <property type="component" value="Plasmid pBsph"/>
</dbReference>
<sequence length="73" mass="8534">MWMGPTLDYTRVHLKIRCFRDSCDNVLEHEYTSDNWSARIDGKCSKCGHDYSVKVASLSESDIISRTKEEVYR</sequence>
<name>B1I0F4_LYSSC</name>
<geneLocation type="plasmid" evidence="1 2">
    <name>pBsph</name>
</geneLocation>